<proteinExistence type="predicted"/>
<keyword evidence="3" id="KW-1185">Reference proteome</keyword>
<dbReference type="GeneID" id="30006399"/>
<comment type="caution">
    <text evidence="2">The sequence shown here is derived from an EMBL/GenBank/DDBJ whole genome shotgun (WGS) entry which is preliminary data.</text>
</comment>
<evidence type="ECO:0000313" key="3">
    <source>
        <dbReference type="Proteomes" id="UP000078343"/>
    </source>
</evidence>
<dbReference type="EMBL" id="LVYI01000002">
    <property type="protein sequence ID" value="OAP63002.1"/>
    <property type="molecule type" value="Genomic_DNA"/>
</dbReference>
<feature type="compositionally biased region" description="Polar residues" evidence="1">
    <location>
        <begin position="1"/>
        <end position="17"/>
    </location>
</feature>
<organism evidence="2 3">
    <name type="scientific">Fonsecaea erecta</name>
    <dbReference type="NCBI Taxonomy" id="1367422"/>
    <lineage>
        <taxon>Eukaryota</taxon>
        <taxon>Fungi</taxon>
        <taxon>Dikarya</taxon>
        <taxon>Ascomycota</taxon>
        <taxon>Pezizomycotina</taxon>
        <taxon>Eurotiomycetes</taxon>
        <taxon>Chaetothyriomycetidae</taxon>
        <taxon>Chaetothyriales</taxon>
        <taxon>Herpotrichiellaceae</taxon>
        <taxon>Fonsecaea</taxon>
    </lineage>
</organism>
<dbReference type="AlphaFoldDB" id="A0A178ZTA3"/>
<feature type="region of interest" description="Disordered" evidence="1">
    <location>
        <begin position="1"/>
        <end position="42"/>
    </location>
</feature>
<dbReference type="RefSeq" id="XP_018696369.1">
    <property type="nucleotide sequence ID" value="XM_018833745.1"/>
</dbReference>
<feature type="compositionally biased region" description="Basic and acidic residues" evidence="1">
    <location>
        <begin position="162"/>
        <end position="197"/>
    </location>
</feature>
<evidence type="ECO:0000256" key="1">
    <source>
        <dbReference type="SAM" id="MobiDB-lite"/>
    </source>
</evidence>
<evidence type="ECO:0000313" key="2">
    <source>
        <dbReference type="EMBL" id="OAP63002.1"/>
    </source>
</evidence>
<protein>
    <submittedName>
        <fullName evidence="2">Uncharacterized protein</fullName>
    </submittedName>
</protein>
<dbReference type="Proteomes" id="UP000078343">
    <property type="component" value="Unassembled WGS sequence"/>
</dbReference>
<name>A0A178ZTA3_9EURO</name>
<accession>A0A178ZTA3</accession>
<feature type="compositionally biased region" description="Low complexity" evidence="1">
    <location>
        <begin position="202"/>
        <end position="213"/>
    </location>
</feature>
<gene>
    <name evidence="2" type="ORF">AYL99_02229</name>
</gene>
<feature type="region of interest" description="Disordered" evidence="1">
    <location>
        <begin position="162"/>
        <end position="213"/>
    </location>
</feature>
<sequence>MDQQNTPPAADRQSTSVIPRMDSEQHQHQHQHQHQRLPNPDEAGEKVRIWNGLTWQWKVLRASIDDSLPWPRIDLEALRRVYGPEMMVPEGAHCHPGDRVNGRTCIGTVELRCMSHVCPETFRGIFCVVQGEEGRVVLTRSLLPDPDLIGIFTIGCGGNKEQNRLKKESKEKVKPREKKKSAQKDRDRSKRDDDIRGEPSTQQQQQQGQQSTS</sequence>
<reference evidence="2 3" key="1">
    <citation type="submission" date="2016-04" db="EMBL/GenBank/DDBJ databases">
        <title>Draft genome of Fonsecaea erecta CBS 125763.</title>
        <authorList>
            <person name="Weiss V.A."/>
            <person name="Vicente V.A."/>
            <person name="Raittz R.T."/>
            <person name="Moreno L.F."/>
            <person name="De Souza E.M."/>
            <person name="Pedrosa F.O."/>
            <person name="Steffens M.B."/>
            <person name="Faoro H."/>
            <person name="Tadra-Sfeir M.Z."/>
            <person name="Najafzadeh M.J."/>
            <person name="Felipe M.S."/>
            <person name="Teixeira M."/>
            <person name="Sun J."/>
            <person name="Xi L."/>
            <person name="Gomes R."/>
            <person name="De Azevedo C.M."/>
            <person name="Salgado C.G."/>
            <person name="Da Silva M.B."/>
            <person name="Nascimento M.F."/>
            <person name="Queiroz-Telles F."/>
            <person name="Attili D.S."/>
            <person name="Gorbushina A."/>
        </authorList>
    </citation>
    <scope>NUCLEOTIDE SEQUENCE [LARGE SCALE GENOMIC DNA]</scope>
    <source>
        <strain evidence="2 3">CBS 125763</strain>
    </source>
</reference>